<accession>A0ABD3NWM8</accession>
<proteinExistence type="predicted"/>
<evidence type="ECO:0000313" key="4">
    <source>
        <dbReference type="Proteomes" id="UP001516023"/>
    </source>
</evidence>
<keyword evidence="2" id="KW-1133">Transmembrane helix</keyword>
<evidence type="ECO:0000256" key="1">
    <source>
        <dbReference type="SAM" id="MobiDB-lite"/>
    </source>
</evidence>
<sequence length="391" mass="42943">MLQSRCGPGLLEDYCRLILGYGPLWFCDYHGSAHRNLNQLIIHQDRVNLPSRPTMSSTEGAPVHASSKSAMTTDSNIVSPDVLNSTRTDGDKENTMPSRQVRLQDLRRLIEMDDRFHEVTVEQIERVKMMHDRFMQGAVSDFNYNTLLLVASVLAGLGLVSNSTATIIASMLVSPLMGPVAAIAYGSTIFDRKLVRLAWTTELLSLFFCVVIGVVIGATTGATPLAKDWLTDEMLTRCTMSNFYVGIPVAFFSGLGVAVSLLDEQTNSLVGVAISASLLPPAVNCGIVWVAYAYYQADKFDVAGENANYNFKTFSHAGWVSLGLTLVNIAMIWISSMIMFRLKEVLPIQKKVFWSDLGIARKIYQGKAVLAKQAFSSVRDEAFSGNEESGP</sequence>
<feature type="transmembrane region" description="Helical" evidence="2">
    <location>
        <begin position="314"/>
        <end position="334"/>
    </location>
</feature>
<feature type="transmembrane region" description="Helical" evidence="2">
    <location>
        <begin position="142"/>
        <end position="161"/>
    </location>
</feature>
<dbReference type="Pfam" id="PF04087">
    <property type="entry name" value="DUF389"/>
    <property type="match status" value="1"/>
</dbReference>
<dbReference type="EMBL" id="JABMIG020000362">
    <property type="protein sequence ID" value="KAL3780103.1"/>
    <property type="molecule type" value="Genomic_DNA"/>
</dbReference>
<feature type="transmembrane region" description="Helical" evidence="2">
    <location>
        <begin position="243"/>
        <end position="262"/>
    </location>
</feature>
<comment type="caution">
    <text evidence="3">The sequence shown here is derived from an EMBL/GenBank/DDBJ whole genome shotgun (WGS) entry which is preliminary data.</text>
</comment>
<evidence type="ECO:0000313" key="3">
    <source>
        <dbReference type="EMBL" id="KAL3780103.1"/>
    </source>
</evidence>
<dbReference type="InterPro" id="IPR005240">
    <property type="entry name" value="DUF389"/>
</dbReference>
<feature type="transmembrane region" description="Helical" evidence="2">
    <location>
        <begin position="203"/>
        <end position="223"/>
    </location>
</feature>
<feature type="transmembrane region" description="Helical" evidence="2">
    <location>
        <begin position="269"/>
        <end position="294"/>
    </location>
</feature>
<evidence type="ECO:0008006" key="5">
    <source>
        <dbReference type="Google" id="ProtNLM"/>
    </source>
</evidence>
<dbReference type="PANTHER" id="PTHR20992:SF9">
    <property type="entry name" value="AT15442P-RELATED"/>
    <property type="match status" value="1"/>
</dbReference>
<name>A0ABD3NWM8_9STRA</name>
<protein>
    <recommendedName>
        <fullName evidence="5">DUF389 domain-containing protein</fullName>
    </recommendedName>
</protein>
<organism evidence="3 4">
    <name type="scientific">Cyclotella cryptica</name>
    <dbReference type="NCBI Taxonomy" id="29204"/>
    <lineage>
        <taxon>Eukaryota</taxon>
        <taxon>Sar</taxon>
        <taxon>Stramenopiles</taxon>
        <taxon>Ochrophyta</taxon>
        <taxon>Bacillariophyta</taxon>
        <taxon>Coscinodiscophyceae</taxon>
        <taxon>Thalassiosirophycidae</taxon>
        <taxon>Stephanodiscales</taxon>
        <taxon>Stephanodiscaceae</taxon>
        <taxon>Cyclotella</taxon>
    </lineage>
</organism>
<evidence type="ECO:0000256" key="2">
    <source>
        <dbReference type="SAM" id="Phobius"/>
    </source>
</evidence>
<reference evidence="3 4" key="1">
    <citation type="journal article" date="2020" name="G3 (Bethesda)">
        <title>Improved Reference Genome for Cyclotella cryptica CCMP332, a Model for Cell Wall Morphogenesis, Salinity Adaptation, and Lipid Production in Diatoms (Bacillariophyta).</title>
        <authorList>
            <person name="Roberts W.R."/>
            <person name="Downey K.M."/>
            <person name="Ruck E.C."/>
            <person name="Traller J.C."/>
            <person name="Alverson A.J."/>
        </authorList>
    </citation>
    <scope>NUCLEOTIDE SEQUENCE [LARGE SCALE GENOMIC DNA]</scope>
    <source>
        <strain evidence="3 4">CCMP332</strain>
    </source>
</reference>
<feature type="region of interest" description="Disordered" evidence="1">
    <location>
        <begin position="51"/>
        <end position="96"/>
    </location>
</feature>
<feature type="compositionally biased region" description="Polar residues" evidence="1">
    <location>
        <begin position="66"/>
        <end position="87"/>
    </location>
</feature>
<keyword evidence="2" id="KW-0812">Transmembrane</keyword>
<feature type="transmembrane region" description="Helical" evidence="2">
    <location>
        <begin position="167"/>
        <end position="191"/>
    </location>
</feature>
<dbReference type="AlphaFoldDB" id="A0ABD3NWM8"/>
<dbReference type="PANTHER" id="PTHR20992">
    <property type="entry name" value="AT15442P-RELATED"/>
    <property type="match status" value="1"/>
</dbReference>
<keyword evidence="4" id="KW-1185">Reference proteome</keyword>
<gene>
    <name evidence="3" type="ORF">HJC23_005970</name>
</gene>
<dbReference type="Proteomes" id="UP001516023">
    <property type="component" value="Unassembled WGS sequence"/>
</dbReference>
<keyword evidence="2" id="KW-0472">Membrane</keyword>